<feature type="compositionally biased region" description="Basic and acidic residues" evidence="10">
    <location>
        <begin position="525"/>
        <end position="548"/>
    </location>
</feature>
<comment type="cofactor">
    <cofactor evidence="1">
        <name>Zn(2+)</name>
        <dbReference type="ChEBI" id="CHEBI:29105"/>
    </cofactor>
</comment>
<dbReference type="PANTHER" id="PTHR12947">
    <property type="entry name" value="AMSH-LIKE PROTEASE"/>
    <property type="match status" value="1"/>
</dbReference>
<protein>
    <submittedName>
        <fullName evidence="13">STAM-binding protein</fullName>
    </submittedName>
</protein>
<dbReference type="Pfam" id="PF08969">
    <property type="entry name" value="USP8_dimer"/>
    <property type="match status" value="1"/>
</dbReference>
<dbReference type="Proteomes" id="UP000053105">
    <property type="component" value="Unassembled WGS sequence"/>
</dbReference>
<feature type="region of interest" description="Disordered" evidence="10">
    <location>
        <begin position="517"/>
        <end position="599"/>
    </location>
</feature>
<evidence type="ECO:0000256" key="11">
    <source>
        <dbReference type="SAM" id="Phobius"/>
    </source>
</evidence>
<dbReference type="Pfam" id="PF01398">
    <property type="entry name" value="JAB"/>
    <property type="match status" value="1"/>
</dbReference>
<keyword evidence="7" id="KW-0862">Zinc</keyword>
<accession>A0A0N0BF55</accession>
<name>A0A0N0BF55_9HYME</name>
<feature type="compositionally biased region" description="Low complexity" evidence="10">
    <location>
        <begin position="195"/>
        <end position="207"/>
    </location>
</feature>
<dbReference type="EMBL" id="KQ435812">
    <property type="protein sequence ID" value="KOX72861.1"/>
    <property type="molecule type" value="Genomic_DNA"/>
</dbReference>
<dbReference type="OrthoDB" id="3640at2759"/>
<feature type="transmembrane region" description="Helical" evidence="11">
    <location>
        <begin position="684"/>
        <end position="707"/>
    </location>
</feature>
<dbReference type="GO" id="GO:0061578">
    <property type="term" value="F:K63-linked deubiquitinase activity"/>
    <property type="evidence" value="ECO:0007669"/>
    <property type="project" value="InterPro"/>
</dbReference>
<keyword evidence="5" id="KW-0833">Ubl conjugation pathway</keyword>
<evidence type="ECO:0000256" key="1">
    <source>
        <dbReference type="ARBA" id="ARBA00001947"/>
    </source>
</evidence>
<keyword evidence="11" id="KW-0472">Membrane</keyword>
<keyword evidence="3" id="KW-0645">Protease</keyword>
<dbReference type="SUPFAM" id="SSF102712">
    <property type="entry name" value="JAB1/MPN domain"/>
    <property type="match status" value="1"/>
</dbReference>
<dbReference type="GO" id="GO:0046872">
    <property type="term" value="F:metal ion binding"/>
    <property type="evidence" value="ECO:0007669"/>
    <property type="project" value="UniProtKB-KW"/>
</dbReference>
<evidence type="ECO:0000259" key="12">
    <source>
        <dbReference type="PROSITE" id="PS50249"/>
    </source>
</evidence>
<feature type="domain" description="MPN" evidence="12">
    <location>
        <begin position="238"/>
        <end position="366"/>
    </location>
</feature>
<dbReference type="GO" id="GO:0016020">
    <property type="term" value="C:membrane"/>
    <property type="evidence" value="ECO:0007669"/>
    <property type="project" value="TreeGrafter"/>
</dbReference>
<sequence>MNKETSEIKSAKHSPWKDVGISDPRVRLKSLSDYASMVELDRNIPPQRYYRSGVEMIRMADMCMKDNDLEYAYILYVKFITIFVEKIRNHPQFNTVPLKDKEHNQQTLRKVLPKAEELKKQLLEQYQAEYNKYVEDVKEREKIEKERLKQEELKKLREEEERKNKLAALAAVKAAKAAMTASVTSPEDGKVKKTSSVSSRPLVSPSSDTIAQTSREKPTVDRSTKPSLLCDSLTLRDVVLPTKLMHNFLMLAFTNTTNNKETCGILAGKLERNKLVVTHLLIPEQTGSPDSCVTHNEEDIFDYQDQHNLITLGWIHTHPTQTAFLSSVDLHTHCAYQLMMAEAIAIVCAPKYDETGFFILTPEYGLEFIANCRETGFHPHPTDPPLYTARKRATIQFRPFSAFARISSNNKLEKNIRENRICTATLHQTLTNREKVEHSTFTFDRVGRTSPLMQNEEHESKVFTNLDNITQSTDILSNSNGKTMDLSTKATVVKKDLDLKTTNESNNSVSMNLINTNASTPINENNRDKEKLNNEKQKCNSKTEEADMLHCNVTPRDNDDDESLNTTEPTMHSTTTANNKIKSSTKSQVSEVTPRKEEENGTNIEIDVNNTQTSNQVPYDIADINHTINTNSSDVSSTDLKHSTNETSPLPVIKKAATNVSSENIAGIAKSVNRNNSKHMPSGIIALVTAISFAVAIALVYIGMIVWRRYIEYRYGHRELLVNELEFDTNDLRHFEVNI</sequence>
<dbReference type="PROSITE" id="PS50249">
    <property type="entry name" value="MPN"/>
    <property type="match status" value="1"/>
</dbReference>
<proteinExistence type="inferred from homology"/>
<dbReference type="InterPro" id="IPR015063">
    <property type="entry name" value="USP8_dimer"/>
</dbReference>
<evidence type="ECO:0000313" key="13">
    <source>
        <dbReference type="EMBL" id="KOX72861.1"/>
    </source>
</evidence>
<evidence type="ECO:0000256" key="8">
    <source>
        <dbReference type="ARBA" id="ARBA00023049"/>
    </source>
</evidence>
<evidence type="ECO:0000256" key="3">
    <source>
        <dbReference type="ARBA" id="ARBA00022670"/>
    </source>
</evidence>
<evidence type="ECO:0000256" key="6">
    <source>
        <dbReference type="ARBA" id="ARBA00022801"/>
    </source>
</evidence>
<comment type="similarity">
    <text evidence="2">Belongs to the peptidase M67C family.</text>
</comment>
<dbReference type="Gene3D" id="3.40.140.10">
    <property type="entry name" value="Cytidine Deaminase, domain 2"/>
    <property type="match status" value="1"/>
</dbReference>
<evidence type="ECO:0000256" key="10">
    <source>
        <dbReference type="SAM" id="MobiDB-lite"/>
    </source>
</evidence>
<dbReference type="InterPro" id="IPR000555">
    <property type="entry name" value="JAMM/MPN+_dom"/>
</dbReference>
<keyword evidence="8" id="KW-0482">Metalloprotease</keyword>
<organism evidence="13 14">
    <name type="scientific">Melipona quadrifasciata</name>
    <dbReference type="NCBI Taxonomy" id="166423"/>
    <lineage>
        <taxon>Eukaryota</taxon>
        <taxon>Metazoa</taxon>
        <taxon>Ecdysozoa</taxon>
        <taxon>Arthropoda</taxon>
        <taxon>Hexapoda</taxon>
        <taxon>Insecta</taxon>
        <taxon>Pterygota</taxon>
        <taxon>Neoptera</taxon>
        <taxon>Endopterygota</taxon>
        <taxon>Hymenoptera</taxon>
        <taxon>Apocrita</taxon>
        <taxon>Aculeata</taxon>
        <taxon>Apoidea</taxon>
        <taxon>Anthophila</taxon>
        <taxon>Apidae</taxon>
        <taxon>Melipona</taxon>
    </lineage>
</organism>
<keyword evidence="9" id="KW-0175">Coiled coil</keyword>
<reference evidence="13 14" key="1">
    <citation type="submission" date="2015-07" db="EMBL/GenBank/DDBJ databases">
        <title>The genome of Melipona quadrifasciata.</title>
        <authorList>
            <person name="Pan H."/>
            <person name="Kapheim K."/>
        </authorList>
    </citation>
    <scope>NUCLEOTIDE SEQUENCE [LARGE SCALE GENOMIC DNA]</scope>
    <source>
        <strain evidence="13">0111107301</strain>
        <tissue evidence="13">Whole body</tissue>
    </source>
</reference>
<dbReference type="GO" id="GO:0070536">
    <property type="term" value="P:protein K63-linked deubiquitination"/>
    <property type="evidence" value="ECO:0007669"/>
    <property type="project" value="InterPro"/>
</dbReference>
<dbReference type="CDD" id="cd08066">
    <property type="entry name" value="MPN_AMSH_like"/>
    <property type="match status" value="1"/>
</dbReference>
<evidence type="ECO:0000256" key="5">
    <source>
        <dbReference type="ARBA" id="ARBA00022786"/>
    </source>
</evidence>
<keyword evidence="11" id="KW-1133">Transmembrane helix</keyword>
<dbReference type="GO" id="GO:0005768">
    <property type="term" value="C:endosome"/>
    <property type="evidence" value="ECO:0007669"/>
    <property type="project" value="TreeGrafter"/>
</dbReference>
<keyword evidence="6" id="KW-0378">Hydrolase</keyword>
<keyword evidence="14" id="KW-1185">Reference proteome</keyword>
<dbReference type="GO" id="GO:0140492">
    <property type="term" value="F:metal-dependent deubiquitinase activity"/>
    <property type="evidence" value="ECO:0007669"/>
    <property type="project" value="InterPro"/>
</dbReference>
<dbReference type="SUPFAM" id="SSF140856">
    <property type="entry name" value="USP8 N-terminal domain-like"/>
    <property type="match status" value="1"/>
</dbReference>
<dbReference type="InterPro" id="IPR044098">
    <property type="entry name" value="STAMBP/STALP-like_MPN"/>
</dbReference>
<evidence type="ECO:0000256" key="2">
    <source>
        <dbReference type="ARBA" id="ARBA00010981"/>
    </source>
</evidence>
<dbReference type="AlphaFoldDB" id="A0A0N0BF55"/>
<dbReference type="GO" id="GO:0006508">
    <property type="term" value="P:proteolysis"/>
    <property type="evidence" value="ECO:0007669"/>
    <property type="project" value="UniProtKB-KW"/>
</dbReference>
<feature type="compositionally biased region" description="Basic and acidic residues" evidence="10">
    <location>
        <begin position="214"/>
        <end position="223"/>
    </location>
</feature>
<evidence type="ECO:0000313" key="14">
    <source>
        <dbReference type="Proteomes" id="UP000053105"/>
    </source>
</evidence>
<feature type="coiled-coil region" evidence="9">
    <location>
        <begin position="123"/>
        <end position="169"/>
    </location>
</feature>
<evidence type="ECO:0000256" key="9">
    <source>
        <dbReference type="SAM" id="Coils"/>
    </source>
</evidence>
<dbReference type="STRING" id="166423.A0A0N0BF55"/>
<feature type="compositionally biased region" description="Polar residues" evidence="10">
    <location>
        <begin position="564"/>
        <end position="591"/>
    </location>
</feature>
<feature type="region of interest" description="Disordered" evidence="10">
    <location>
        <begin position="180"/>
        <end position="223"/>
    </location>
</feature>
<dbReference type="PANTHER" id="PTHR12947:SF13">
    <property type="entry name" value="FI19924P1"/>
    <property type="match status" value="1"/>
</dbReference>
<dbReference type="InterPro" id="IPR037518">
    <property type="entry name" value="MPN"/>
</dbReference>
<evidence type="ECO:0000256" key="4">
    <source>
        <dbReference type="ARBA" id="ARBA00022723"/>
    </source>
</evidence>
<dbReference type="SMART" id="SM00232">
    <property type="entry name" value="JAB_MPN"/>
    <property type="match status" value="1"/>
</dbReference>
<gene>
    <name evidence="13" type="ORF">WN51_00801</name>
</gene>
<keyword evidence="11" id="KW-0812">Transmembrane</keyword>
<dbReference type="Gene3D" id="1.20.58.80">
    <property type="entry name" value="Phosphotransferase system, lactose/cellobiose-type IIA subunit"/>
    <property type="match status" value="1"/>
</dbReference>
<evidence type="ECO:0000256" key="7">
    <source>
        <dbReference type="ARBA" id="ARBA00022833"/>
    </source>
</evidence>
<keyword evidence="4" id="KW-0479">Metal-binding</keyword>